<organism evidence="2 3">
    <name type="scientific">Sphingobium fontiphilum</name>
    <dbReference type="NCBI Taxonomy" id="944425"/>
    <lineage>
        <taxon>Bacteria</taxon>
        <taxon>Pseudomonadati</taxon>
        <taxon>Pseudomonadota</taxon>
        <taxon>Alphaproteobacteria</taxon>
        <taxon>Sphingomonadales</taxon>
        <taxon>Sphingomonadaceae</taxon>
        <taxon>Sphingobium</taxon>
    </lineage>
</organism>
<evidence type="ECO:0000313" key="3">
    <source>
        <dbReference type="Proteomes" id="UP000552757"/>
    </source>
</evidence>
<dbReference type="AlphaFoldDB" id="A0A7W6GQ50"/>
<keyword evidence="1" id="KW-0732">Signal</keyword>
<dbReference type="Proteomes" id="UP000552757">
    <property type="component" value="Unassembled WGS sequence"/>
</dbReference>
<dbReference type="InterPro" id="IPR025514">
    <property type="entry name" value="DUF4402"/>
</dbReference>
<gene>
    <name evidence="2" type="ORF">GGR44_001356</name>
</gene>
<evidence type="ECO:0000256" key="1">
    <source>
        <dbReference type="SAM" id="SignalP"/>
    </source>
</evidence>
<evidence type="ECO:0008006" key="4">
    <source>
        <dbReference type="Google" id="ProtNLM"/>
    </source>
</evidence>
<accession>A0A7W6GQ50</accession>
<feature type="chain" id="PRO_5031155591" description="DUF4402 domain-containing protein" evidence="1">
    <location>
        <begin position="28"/>
        <end position="166"/>
    </location>
</feature>
<name>A0A7W6GQ50_9SPHN</name>
<evidence type="ECO:0000313" key="2">
    <source>
        <dbReference type="EMBL" id="MBB3981709.1"/>
    </source>
</evidence>
<keyword evidence="3" id="KW-1185">Reference proteome</keyword>
<feature type="signal peptide" evidence="1">
    <location>
        <begin position="1"/>
        <end position="27"/>
    </location>
</feature>
<dbReference type="Pfam" id="PF14352">
    <property type="entry name" value="DUF4402"/>
    <property type="match status" value="1"/>
</dbReference>
<reference evidence="2 3" key="1">
    <citation type="submission" date="2020-08" db="EMBL/GenBank/DDBJ databases">
        <title>Genomic Encyclopedia of Type Strains, Phase IV (KMG-IV): sequencing the most valuable type-strain genomes for metagenomic binning, comparative biology and taxonomic classification.</title>
        <authorList>
            <person name="Goeker M."/>
        </authorList>
    </citation>
    <scope>NUCLEOTIDE SEQUENCE [LARGE SCALE GENOMIC DNA]</scope>
    <source>
        <strain evidence="2 3">DSM 29348</strain>
    </source>
</reference>
<dbReference type="RefSeq" id="WP_183954745.1">
    <property type="nucleotide sequence ID" value="NZ_JACIEB010000002.1"/>
</dbReference>
<comment type="caution">
    <text evidence="2">The sequence shown here is derived from an EMBL/GenBank/DDBJ whole genome shotgun (WGS) entry which is preliminary data.</text>
</comment>
<sequence>MNKLIVKGLGLAGMVSAAGMITAPAHATSATGDATVKILQAITVAKSSDLNFGKVLASSTASTVAIAESGTRTCGSGLSCYGTTTAGAFNVTGSTGETVSVAIDNPTITLSDGGANAMTVALNTSTSSMTLAGGTGSFKIAGTLNVGANQAAGTYAGQYSVSVNYQ</sequence>
<protein>
    <recommendedName>
        <fullName evidence="4">DUF4402 domain-containing protein</fullName>
    </recommendedName>
</protein>
<dbReference type="EMBL" id="JACIEB010000002">
    <property type="protein sequence ID" value="MBB3981709.1"/>
    <property type="molecule type" value="Genomic_DNA"/>
</dbReference>
<proteinExistence type="predicted"/>